<organism evidence="4 5">
    <name type="scientific">Chlamydomonas schloesseri</name>
    <dbReference type="NCBI Taxonomy" id="2026947"/>
    <lineage>
        <taxon>Eukaryota</taxon>
        <taxon>Viridiplantae</taxon>
        <taxon>Chlorophyta</taxon>
        <taxon>core chlorophytes</taxon>
        <taxon>Chlorophyceae</taxon>
        <taxon>CS clade</taxon>
        <taxon>Chlamydomonadales</taxon>
        <taxon>Chlamydomonadaceae</taxon>
        <taxon>Chlamydomonas</taxon>
    </lineage>
</organism>
<feature type="transmembrane region" description="Helical" evidence="2">
    <location>
        <begin position="914"/>
        <end position="936"/>
    </location>
</feature>
<sequence length="1211" mass="118489">MARLNSLDGWFRTDESASGVHLFVCQHGLWGSPSDTAYLAAYLRHQGHAVLNAAANTARCTFDGADVCGDRLAAEVVAALQQLAAAGRPATSLSFAAYSFGGLIARYAAGKLLAAGLLRAGGSGGGGANSNPGPQEHAGMEGVGAEAGAGPLWPTRSPPAALVAAGSGLRPLRAANFLTIASPHLGCWEEPSSLTHQAYNSILPVTLSRTGRQLLLADCWLDPQPPQQLQQQVPVAGGTGLMPAAGAAKGHMSGGPGLPLLAVMADPGCVFHAALALFDKRVLLADIRLDRTVPYCTAAIARHNPYSSSSSSCCSCPGGGSRANASQAQQGAASGRGPTSRACRQPAAWPAAHARCETHGAAGSDVGQGPAARRRLSLVQEEDSHKGVAVVVGSLEGQPGLSTVFVAPTWEDGVEAEHLLVPAVAVAAAPALEGGGEADDDTGPPASGAAAAGGLLAAALAATTSGLAGWVPPLLRCVPGWSLATGFAAALVELAAGGGSALGSGSGSGWAGALLAAAGGMPVAGLVGSLLSSSSSSGSSTARVAVKAACYSGTDGRGSAQHTGCSRGCAGGGDGGGATPCGSGISCICCRGSQAKAGATLARSMSLADPVANSSSAAAAGSGHSGSSSTRLRSGGRAAVGGGGGCCGGGGGMLALPISSAYPCIVTPHPPPPSLVARRQQQQPQPQPHRRPPSPLGISEPAVKAPANTCSCASAATSASSQDRAVVTAAAAAAPGDGSASASDTCDTTSGGKPGFEQEDAGAQQQQQQQQQQLGALRRAHSSPSRSGWAAAAARGRRGGLWGEAAGSSTGGSSGAEGVGSGGGGGGWRVCRPTYGSDGHRSEVEAPYSAEANAWGSWPSYAAAAGAGVYGGGGNLFGGRLSLGSSSGGVRGSGRGGSSASGGSGGISSPRLRLGLFLALLPVLLALWGCMVAWLVGCWLHHVALLLAVRPDRSWDVRLLGTTEAATPATATASLPASDKPPRVPGCGPAAEQRQLGGVDLQQPQQVASLAADGATQGAVAAPHADGGGGSSAPATQAQELQGPTAVVRAVVAAAVRNVLLRHGVEPKQPVAAGADMAGCGCTGRPAVAAPCAAGPVQQAAATGPPGGGGGGPAAEAGGGAASAAATCTCAAPAPAPAPAPAAADSAATAPRDTAALLDDMITHLNLLSWQKVDVDTGHYAAHAAIVVRSSRRFARSHGHIIEYALRQLRP</sequence>
<dbReference type="Proteomes" id="UP000613740">
    <property type="component" value="Unassembled WGS sequence"/>
</dbReference>
<gene>
    <name evidence="4" type="ORF">HYH02_013975</name>
</gene>
<keyword evidence="2" id="KW-0472">Membrane</keyword>
<feature type="domain" description="DUF676" evidence="3">
    <location>
        <begin position="18"/>
        <end position="114"/>
    </location>
</feature>
<feature type="domain" description="DUF676" evidence="3">
    <location>
        <begin position="170"/>
        <end position="297"/>
    </location>
</feature>
<evidence type="ECO:0000256" key="1">
    <source>
        <dbReference type="SAM" id="MobiDB-lite"/>
    </source>
</evidence>
<reference evidence="4" key="1">
    <citation type="journal article" date="2020" name="bioRxiv">
        <title>Comparative genomics of Chlamydomonas.</title>
        <authorList>
            <person name="Craig R.J."/>
            <person name="Hasan A.R."/>
            <person name="Ness R.W."/>
            <person name="Keightley P.D."/>
        </authorList>
    </citation>
    <scope>NUCLEOTIDE SEQUENCE</scope>
    <source>
        <strain evidence="4">CCAP 11/173</strain>
    </source>
</reference>
<evidence type="ECO:0000313" key="4">
    <source>
        <dbReference type="EMBL" id="KAG2429718.1"/>
    </source>
</evidence>
<feature type="region of interest" description="Disordered" evidence="1">
    <location>
        <begin position="324"/>
        <end position="343"/>
    </location>
</feature>
<protein>
    <recommendedName>
        <fullName evidence="3">DUF676 domain-containing protein</fullName>
    </recommendedName>
</protein>
<feature type="region of interest" description="Disordered" evidence="1">
    <location>
        <begin position="970"/>
        <end position="992"/>
    </location>
</feature>
<dbReference type="EMBL" id="JAEHOD010000083">
    <property type="protein sequence ID" value="KAG2429718.1"/>
    <property type="molecule type" value="Genomic_DNA"/>
</dbReference>
<feature type="compositionally biased region" description="Low complexity" evidence="1">
    <location>
        <begin position="324"/>
        <end position="337"/>
    </location>
</feature>
<name>A0A835VXQ1_9CHLO</name>
<evidence type="ECO:0000259" key="3">
    <source>
        <dbReference type="Pfam" id="PF05057"/>
    </source>
</evidence>
<keyword evidence="2" id="KW-0812">Transmembrane</keyword>
<dbReference type="InterPro" id="IPR044294">
    <property type="entry name" value="Lipase-like"/>
</dbReference>
<keyword evidence="5" id="KW-1185">Reference proteome</keyword>
<feature type="region of interest" description="Disordered" evidence="1">
    <location>
        <begin position="733"/>
        <end position="827"/>
    </location>
</feature>
<feature type="compositionally biased region" description="Gly residues" evidence="1">
    <location>
        <begin position="1105"/>
        <end position="1118"/>
    </location>
</feature>
<feature type="compositionally biased region" description="Gly residues" evidence="1">
    <location>
        <begin position="809"/>
        <end position="827"/>
    </location>
</feature>
<feature type="region of interest" description="Disordered" evidence="1">
    <location>
        <begin position="672"/>
        <end position="702"/>
    </location>
</feature>
<dbReference type="PANTHER" id="PTHR12482:SF62">
    <property type="entry name" value="LIPASE ROG1-RELATED"/>
    <property type="match status" value="1"/>
</dbReference>
<dbReference type="OrthoDB" id="273452at2759"/>
<evidence type="ECO:0000256" key="2">
    <source>
        <dbReference type="SAM" id="Phobius"/>
    </source>
</evidence>
<feature type="region of interest" description="Disordered" evidence="1">
    <location>
        <begin position="615"/>
        <end position="636"/>
    </location>
</feature>
<dbReference type="Gene3D" id="3.40.50.1820">
    <property type="entry name" value="alpha/beta hydrolase"/>
    <property type="match status" value="1"/>
</dbReference>
<evidence type="ECO:0000313" key="5">
    <source>
        <dbReference type="Proteomes" id="UP000613740"/>
    </source>
</evidence>
<feature type="compositionally biased region" description="Low complexity" evidence="1">
    <location>
        <begin position="764"/>
        <end position="773"/>
    </location>
</feature>
<feature type="compositionally biased region" description="Low complexity" evidence="1">
    <location>
        <begin position="782"/>
        <end position="794"/>
    </location>
</feature>
<dbReference type="InterPro" id="IPR007751">
    <property type="entry name" value="DUF676_lipase-like"/>
</dbReference>
<keyword evidence="2" id="KW-1133">Transmembrane helix</keyword>
<dbReference type="PANTHER" id="PTHR12482">
    <property type="entry name" value="LIPASE ROG1-RELATED-RELATED"/>
    <property type="match status" value="1"/>
</dbReference>
<feature type="region of interest" description="Disordered" evidence="1">
    <location>
        <begin position="1098"/>
        <end position="1118"/>
    </location>
</feature>
<comment type="caution">
    <text evidence="4">The sequence shown here is derived from an EMBL/GenBank/DDBJ whole genome shotgun (WGS) entry which is preliminary data.</text>
</comment>
<dbReference type="AlphaFoldDB" id="A0A835VXQ1"/>
<feature type="compositionally biased region" description="Low complexity" evidence="1">
    <location>
        <begin position="1012"/>
        <end position="1022"/>
    </location>
</feature>
<dbReference type="InterPro" id="IPR029058">
    <property type="entry name" value="AB_hydrolase_fold"/>
</dbReference>
<feature type="compositionally biased region" description="Low complexity" evidence="1">
    <location>
        <begin position="733"/>
        <end position="751"/>
    </location>
</feature>
<feature type="region of interest" description="Disordered" evidence="1">
    <location>
        <begin position="1012"/>
        <end position="1040"/>
    </location>
</feature>
<dbReference type="SUPFAM" id="SSF53474">
    <property type="entry name" value="alpha/beta-Hydrolases"/>
    <property type="match status" value="1"/>
</dbReference>
<dbReference type="Pfam" id="PF05057">
    <property type="entry name" value="DUF676"/>
    <property type="match status" value="2"/>
</dbReference>
<proteinExistence type="predicted"/>
<accession>A0A835VXQ1</accession>
<feature type="region of interest" description="Disordered" evidence="1">
    <location>
        <begin position="124"/>
        <end position="148"/>
    </location>
</feature>